<evidence type="ECO:0000259" key="2">
    <source>
        <dbReference type="Pfam" id="PF03703"/>
    </source>
</evidence>
<feature type="transmembrane region" description="Helical" evidence="1">
    <location>
        <begin position="165"/>
        <end position="193"/>
    </location>
</feature>
<accession>A0A8J8PCZ0</accession>
<evidence type="ECO:0000313" key="3">
    <source>
        <dbReference type="EMBL" id="TQS82903.1"/>
    </source>
</evidence>
<feature type="domain" description="YdbS-like PH" evidence="2">
    <location>
        <begin position="57"/>
        <end position="114"/>
    </location>
</feature>
<keyword evidence="1" id="KW-0812">Transmembrane</keyword>
<organism evidence="3 4">
    <name type="scientific">Candidatus Methanomassiliicoccus intestinalis</name>
    <dbReference type="NCBI Taxonomy" id="1406512"/>
    <lineage>
        <taxon>Archaea</taxon>
        <taxon>Methanobacteriati</taxon>
        <taxon>Thermoplasmatota</taxon>
        <taxon>Thermoplasmata</taxon>
        <taxon>Methanomassiliicoccales</taxon>
        <taxon>Methanomassiliicoccaceae</taxon>
        <taxon>Methanomassiliicoccus</taxon>
    </lineage>
</organism>
<feature type="transmembrane region" description="Helical" evidence="1">
    <location>
        <begin position="38"/>
        <end position="57"/>
    </location>
</feature>
<dbReference type="Pfam" id="PF03703">
    <property type="entry name" value="bPH_2"/>
    <property type="match status" value="3"/>
</dbReference>
<sequence length="479" mass="54139">MNSNDGFRHHPSIILEQLFGALFTLAILFAVIYGTTSYAKYIFLLMVAAVVISYVWWKRTLIYFKDDELVIERNLVSKMKKTIPYSKIASINIERKVLNRIFGTSAIKININSGVNALNAEATLVFSEDLAVKIKSELSSKVFNNTDCIEDDVVKPLINFTFKDILIHSIFGMPTGQSILALIFLMWTIISIFLQGSGITIPLILFILVEIFPSLGGVIKFYNFKMYRTGDTIHVQHGMLQTYKSSFKISRINAVCIKQPLLARLLHKSLIELEVVGLSDSDGKKPTICLLANNNLIPVVMSEVLPEFIYDHFSLKQPAAARYPILFEYSIAVIISVLIISIIGYASMSYFDDSAISSYVLYVFLIMAVLTVFSLFICAYYSYSIMEFDMGNDLFTFVNGVLDREMSIVSYDRVQIIEIRASHIARHFDLAKCKISLLSSVGERNISSGYFYEADLSKISDRILERLCDGEYDYKFSGA</sequence>
<dbReference type="RefSeq" id="WP_400194838.1">
    <property type="nucleotide sequence ID" value="NZ_CAYAYE010000014.1"/>
</dbReference>
<name>A0A8J8PCZ0_9ARCH</name>
<reference evidence="3" key="1">
    <citation type="submission" date="2016-03" db="EMBL/GenBank/DDBJ databases">
        <authorList>
            <person name="Borrel G."/>
            <person name="Mccann A."/>
            <person name="O'Toole P.W."/>
        </authorList>
    </citation>
    <scope>NUCLEOTIDE SEQUENCE</scope>
    <source>
        <strain evidence="3">183</strain>
    </source>
</reference>
<protein>
    <recommendedName>
        <fullName evidence="2">YdbS-like PH domain-containing protein</fullName>
    </recommendedName>
</protein>
<feature type="domain" description="YdbS-like PH" evidence="2">
    <location>
        <begin position="391"/>
        <end position="438"/>
    </location>
</feature>
<feature type="transmembrane region" description="Helical" evidence="1">
    <location>
        <begin position="359"/>
        <end position="383"/>
    </location>
</feature>
<feature type="domain" description="YdbS-like PH" evidence="2">
    <location>
        <begin position="222"/>
        <end position="280"/>
    </location>
</feature>
<feature type="transmembrane region" description="Helical" evidence="1">
    <location>
        <begin position="12"/>
        <end position="32"/>
    </location>
</feature>
<dbReference type="PANTHER" id="PTHR34473:SF2">
    <property type="entry name" value="UPF0699 TRANSMEMBRANE PROTEIN YDBT"/>
    <property type="match status" value="1"/>
</dbReference>
<keyword evidence="1" id="KW-0472">Membrane</keyword>
<evidence type="ECO:0000313" key="4">
    <source>
        <dbReference type="Proteomes" id="UP000752814"/>
    </source>
</evidence>
<proteinExistence type="predicted"/>
<dbReference type="InterPro" id="IPR005182">
    <property type="entry name" value="YdbS-like_PH"/>
</dbReference>
<feature type="transmembrane region" description="Helical" evidence="1">
    <location>
        <begin position="199"/>
        <end position="219"/>
    </location>
</feature>
<dbReference type="AlphaFoldDB" id="A0A8J8PCZ0"/>
<comment type="caution">
    <text evidence="3">The sequence shown here is derived from an EMBL/GenBank/DDBJ whole genome shotgun (WGS) entry which is preliminary data.</text>
</comment>
<gene>
    <name evidence="3" type="ORF">A3207_02880</name>
</gene>
<feature type="transmembrane region" description="Helical" evidence="1">
    <location>
        <begin position="326"/>
        <end position="347"/>
    </location>
</feature>
<dbReference type="EMBL" id="LVVT01000014">
    <property type="protein sequence ID" value="TQS82903.1"/>
    <property type="molecule type" value="Genomic_DNA"/>
</dbReference>
<dbReference type="Proteomes" id="UP000752814">
    <property type="component" value="Unassembled WGS sequence"/>
</dbReference>
<dbReference type="PANTHER" id="PTHR34473">
    <property type="entry name" value="UPF0699 TRANSMEMBRANE PROTEIN YDBS"/>
    <property type="match status" value="1"/>
</dbReference>
<evidence type="ECO:0000256" key="1">
    <source>
        <dbReference type="SAM" id="Phobius"/>
    </source>
</evidence>
<keyword evidence="1" id="KW-1133">Transmembrane helix</keyword>